<evidence type="ECO:0000256" key="4">
    <source>
        <dbReference type="ARBA" id="ARBA00022989"/>
    </source>
</evidence>
<dbReference type="InterPro" id="IPR020846">
    <property type="entry name" value="MFS_dom"/>
</dbReference>
<feature type="transmembrane region" description="Helical" evidence="7">
    <location>
        <begin position="210"/>
        <end position="232"/>
    </location>
</feature>
<evidence type="ECO:0000313" key="9">
    <source>
        <dbReference type="EMBL" id="EIW83692.1"/>
    </source>
</evidence>
<evidence type="ECO:0000256" key="6">
    <source>
        <dbReference type="SAM" id="MobiDB-lite"/>
    </source>
</evidence>
<dbReference type="InterPro" id="IPR011701">
    <property type="entry name" value="MFS"/>
</dbReference>
<dbReference type="Gene3D" id="1.20.1250.20">
    <property type="entry name" value="MFS general substrate transporter like domains"/>
    <property type="match status" value="1"/>
</dbReference>
<keyword evidence="10" id="KW-1185">Reference proteome</keyword>
<keyword evidence="2" id="KW-0813">Transport</keyword>
<dbReference type="InterPro" id="IPR036259">
    <property type="entry name" value="MFS_trans_sf"/>
</dbReference>
<feature type="domain" description="Major facilitator superfamily (MFS) profile" evidence="8">
    <location>
        <begin position="39"/>
        <end position="484"/>
    </location>
</feature>
<feature type="region of interest" description="Disordered" evidence="6">
    <location>
        <begin position="1"/>
        <end position="33"/>
    </location>
</feature>
<evidence type="ECO:0000313" key="10">
    <source>
        <dbReference type="Proteomes" id="UP000053558"/>
    </source>
</evidence>
<dbReference type="RefSeq" id="XP_007765623.1">
    <property type="nucleotide sequence ID" value="XM_007767433.1"/>
</dbReference>
<dbReference type="SUPFAM" id="SSF103473">
    <property type="entry name" value="MFS general substrate transporter"/>
    <property type="match status" value="1"/>
</dbReference>
<evidence type="ECO:0000256" key="1">
    <source>
        <dbReference type="ARBA" id="ARBA00004141"/>
    </source>
</evidence>
<gene>
    <name evidence="9" type="ORF">CONPUDRAFT_99245</name>
</gene>
<comment type="caution">
    <text evidence="9">The sequence shown here is derived from an EMBL/GenBank/DDBJ whole genome shotgun (WGS) entry which is preliminary data.</text>
</comment>
<dbReference type="PANTHER" id="PTHR23504">
    <property type="entry name" value="MAJOR FACILITATOR SUPERFAMILY DOMAIN-CONTAINING PROTEIN 10"/>
    <property type="match status" value="1"/>
</dbReference>
<dbReference type="GO" id="GO:0022857">
    <property type="term" value="F:transmembrane transporter activity"/>
    <property type="evidence" value="ECO:0007669"/>
    <property type="project" value="InterPro"/>
</dbReference>
<protein>
    <submittedName>
        <fullName evidence="9">MFS transporter</fullName>
    </submittedName>
</protein>
<feature type="transmembrane region" description="Helical" evidence="7">
    <location>
        <begin position="356"/>
        <end position="377"/>
    </location>
</feature>
<dbReference type="AlphaFoldDB" id="A0A5M3MX26"/>
<evidence type="ECO:0000256" key="5">
    <source>
        <dbReference type="ARBA" id="ARBA00023136"/>
    </source>
</evidence>
<dbReference type="Pfam" id="PF07690">
    <property type="entry name" value="MFS_1"/>
    <property type="match status" value="1"/>
</dbReference>
<evidence type="ECO:0000256" key="3">
    <source>
        <dbReference type="ARBA" id="ARBA00022692"/>
    </source>
</evidence>
<accession>A0A5M3MX26</accession>
<sequence length="490" mass="53122">MQAAPPEPVRDEAVQQSVGLLSEQPEQRKSKGNPLPRGQILIVMLGLIIEPVASGSIYPYINQRTREAGTGERTKGRYYAGLIESLFFFTQFLTILHYSRLSDRVGRKPVLLLGTFALSLSMLCFGLSKTFTTLVLSRCITGALNGNIGVMKSMMGEMSDSTNMARAFSLMPIAWSTGGVLGPAIGGILSRPQDHWPHLFSGAFWAEYPYFLPSAIAAGFAMFTFLIMLFFLKETLPRRSTHDKSGLLSDREGSADGYGTFGSSDSTKTDDEPVPLRALLIPSILTLVANYGVIAILETSIYVLIPLYFSTPIELGGLGFDPRQIGYCLIIFGFINGFFQAFCFAPIIGRLGPKTFFTLGVTAYIPVFLCCPLANYITFNQGMTPTVWGLLAIVLICAVLQDSSFSCIMMFITAAAPNKRSLGATNGLAQMTGSIARAVGPAVATSMFAYSAGHDVMGGYAVYVLLMFVAFGSLRLASYLPEELGQKSLY</sequence>
<dbReference type="PROSITE" id="PS50850">
    <property type="entry name" value="MFS"/>
    <property type="match status" value="1"/>
</dbReference>
<evidence type="ECO:0000256" key="7">
    <source>
        <dbReference type="SAM" id="Phobius"/>
    </source>
</evidence>
<keyword evidence="3 7" id="KW-0812">Transmembrane</keyword>
<comment type="subcellular location">
    <subcellularLocation>
        <location evidence="1">Membrane</location>
        <topology evidence="1">Multi-pass membrane protein</topology>
    </subcellularLocation>
</comment>
<feature type="transmembrane region" description="Helical" evidence="7">
    <location>
        <begin position="278"/>
        <end position="304"/>
    </location>
</feature>
<reference evidence="10" key="1">
    <citation type="journal article" date="2012" name="Science">
        <title>The Paleozoic origin of enzymatic lignin decomposition reconstructed from 31 fungal genomes.</title>
        <authorList>
            <person name="Floudas D."/>
            <person name="Binder M."/>
            <person name="Riley R."/>
            <person name="Barry K."/>
            <person name="Blanchette R.A."/>
            <person name="Henrissat B."/>
            <person name="Martinez A.T."/>
            <person name="Otillar R."/>
            <person name="Spatafora J.W."/>
            <person name="Yadav J.S."/>
            <person name="Aerts A."/>
            <person name="Benoit I."/>
            <person name="Boyd A."/>
            <person name="Carlson A."/>
            <person name="Copeland A."/>
            <person name="Coutinho P.M."/>
            <person name="de Vries R.P."/>
            <person name="Ferreira P."/>
            <person name="Findley K."/>
            <person name="Foster B."/>
            <person name="Gaskell J."/>
            <person name="Glotzer D."/>
            <person name="Gorecki P."/>
            <person name="Heitman J."/>
            <person name="Hesse C."/>
            <person name="Hori C."/>
            <person name="Igarashi K."/>
            <person name="Jurgens J.A."/>
            <person name="Kallen N."/>
            <person name="Kersten P."/>
            <person name="Kohler A."/>
            <person name="Kuees U."/>
            <person name="Kumar T.K.A."/>
            <person name="Kuo A."/>
            <person name="LaButti K."/>
            <person name="Larrondo L.F."/>
            <person name="Lindquist E."/>
            <person name="Ling A."/>
            <person name="Lombard V."/>
            <person name="Lucas S."/>
            <person name="Lundell T."/>
            <person name="Martin R."/>
            <person name="McLaughlin D.J."/>
            <person name="Morgenstern I."/>
            <person name="Morin E."/>
            <person name="Murat C."/>
            <person name="Nagy L.G."/>
            <person name="Nolan M."/>
            <person name="Ohm R.A."/>
            <person name="Patyshakuliyeva A."/>
            <person name="Rokas A."/>
            <person name="Ruiz-Duenas F.J."/>
            <person name="Sabat G."/>
            <person name="Salamov A."/>
            <person name="Samejima M."/>
            <person name="Schmutz J."/>
            <person name="Slot J.C."/>
            <person name="St John F."/>
            <person name="Stenlid J."/>
            <person name="Sun H."/>
            <person name="Sun S."/>
            <person name="Syed K."/>
            <person name="Tsang A."/>
            <person name="Wiebenga A."/>
            <person name="Young D."/>
            <person name="Pisabarro A."/>
            <person name="Eastwood D.C."/>
            <person name="Martin F."/>
            <person name="Cullen D."/>
            <person name="Grigoriev I.V."/>
            <person name="Hibbett D.S."/>
        </authorList>
    </citation>
    <scope>NUCLEOTIDE SEQUENCE [LARGE SCALE GENOMIC DNA]</scope>
    <source>
        <strain evidence="10">RWD-64-598 SS2</strain>
    </source>
</reference>
<organism evidence="9 10">
    <name type="scientific">Coniophora puteana (strain RWD-64-598)</name>
    <name type="common">Brown rot fungus</name>
    <dbReference type="NCBI Taxonomy" id="741705"/>
    <lineage>
        <taxon>Eukaryota</taxon>
        <taxon>Fungi</taxon>
        <taxon>Dikarya</taxon>
        <taxon>Basidiomycota</taxon>
        <taxon>Agaricomycotina</taxon>
        <taxon>Agaricomycetes</taxon>
        <taxon>Agaricomycetidae</taxon>
        <taxon>Boletales</taxon>
        <taxon>Coniophorineae</taxon>
        <taxon>Coniophoraceae</taxon>
        <taxon>Coniophora</taxon>
    </lineage>
</organism>
<name>A0A5M3MX26_CONPW</name>
<evidence type="ECO:0000259" key="8">
    <source>
        <dbReference type="PROSITE" id="PS50850"/>
    </source>
</evidence>
<feature type="transmembrane region" description="Helical" evidence="7">
    <location>
        <begin position="38"/>
        <end position="58"/>
    </location>
</feature>
<dbReference type="EMBL" id="JH711575">
    <property type="protein sequence ID" value="EIW83692.1"/>
    <property type="molecule type" value="Genomic_DNA"/>
</dbReference>
<feature type="transmembrane region" description="Helical" evidence="7">
    <location>
        <begin position="389"/>
        <end position="414"/>
    </location>
</feature>
<dbReference type="PANTHER" id="PTHR23504:SF15">
    <property type="entry name" value="MAJOR FACILITATOR SUPERFAMILY (MFS) PROFILE DOMAIN-CONTAINING PROTEIN"/>
    <property type="match status" value="1"/>
</dbReference>
<proteinExistence type="predicted"/>
<feature type="transmembrane region" description="Helical" evidence="7">
    <location>
        <begin position="78"/>
        <end position="98"/>
    </location>
</feature>
<dbReference type="GeneID" id="19211927"/>
<dbReference type="CDD" id="cd17330">
    <property type="entry name" value="MFS_SLC46_TetA_like"/>
    <property type="match status" value="1"/>
</dbReference>
<feature type="transmembrane region" description="Helical" evidence="7">
    <location>
        <begin position="110"/>
        <end position="128"/>
    </location>
</feature>
<dbReference type="KEGG" id="cput:CONPUDRAFT_99245"/>
<feature type="transmembrane region" description="Helical" evidence="7">
    <location>
        <begin position="460"/>
        <end position="480"/>
    </location>
</feature>
<dbReference type="Proteomes" id="UP000053558">
    <property type="component" value="Unassembled WGS sequence"/>
</dbReference>
<evidence type="ECO:0000256" key="2">
    <source>
        <dbReference type="ARBA" id="ARBA00022448"/>
    </source>
</evidence>
<feature type="transmembrane region" description="Helical" evidence="7">
    <location>
        <begin position="324"/>
        <end position="344"/>
    </location>
</feature>
<dbReference type="GO" id="GO:0016020">
    <property type="term" value="C:membrane"/>
    <property type="evidence" value="ECO:0007669"/>
    <property type="project" value="UniProtKB-SubCell"/>
</dbReference>
<keyword evidence="4 7" id="KW-1133">Transmembrane helix</keyword>
<keyword evidence="5 7" id="KW-0472">Membrane</keyword>
<feature type="transmembrane region" description="Helical" evidence="7">
    <location>
        <begin position="167"/>
        <end position="190"/>
    </location>
</feature>
<dbReference type="OrthoDB" id="419616at2759"/>